<dbReference type="AlphaFoldDB" id="A0A0E3UPN3"/>
<organism evidence="11 12">
    <name type="scientific">Pseudoxanthomonas suwonensis</name>
    <dbReference type="NCBI Taxonomy" id="314722"/>
    <lineage>
        <taxon>Bacteria</taxon>
        <taxon>Pseudomonadati</taxon>
        <taxon>Pseudomonadota</taxon>
        <taxon>Gammaproteobacteria</taxon>
        <taxon>Lysobacterales</taxon>
        <taxon>Lysobacteraceae</taxon>
        <taxon>Pseudoxanthomonas</taxon>
    </lineage>
</organism>
<keyword evidence="3" id="KW-0813">Transport</keyword>
<gene>
    <name evidence="11" type="ORF">WQ53_05215</name>
</gene>
<dbReference type="InterPro" id="IPR058625">
    <property type="entry name" value="MdtA-like_BSH"/>
</dbReference>
<dbReference type="NCBIfam" id="TIGR01730">
    <property type="entry name" value="RND_mfp"/>
    <property type="match status" value="1"/>
</dbReference>
<dbReference type="InterPro" id="IPR058627">
    <property type="entry name" value="MdtA-like_C"/>
</dbReference>
<dbReference type="Pfam" id="PF25876">
    <property type="entry name" value="HH_MFP_RND"/>
    <property type="match status" value="1"/>
</dbReference>
<keyword evidence="4" id="KW-0175">Coiled coil</keyword>
<dbReference type="PANTHER" id="PTHR30469">
    <property type="entry name" value="MULTIDRUG RESISTANCE PROTEIN MDTA"/>
    <property type="match status" value="1"/>
</dbReference>
<proteinExistence type="inferred from homology"/>
<evidence type="ECO:0000256" key="5">
    <source>
        <dbReference type="SAM" id="MobiDB-lite"/>
    </source>
</evidence>
<reference evidence="11 12" key="1">
    <citation type="journal article" date="2015" name="Genome Announc.">
        <title>Complete Genome Sequence of Pseudoxanthomonas suwonensis Strain J1, a Cellulose-Degrading Bacterium Isolated from Leaf- and Wood-Enriched Soil.</title>
        <authorList>
            <person name="Hou L."/>
            <person name="Jiang J."/>
            <person name="Xu Z."/>
            <person name="Zhou Y."/>
            <person name="Leung F.C."/>
        </authorList>
    </citation>
    <scope>NUCLEOTIDE SEQUENCE [LARGE SCALE GENOMIC DNA]</scope>
    <source>
        <strain evidence="11 12">J1</strain>
    </source>
</reference>
<evidence type="ECO:0000259" key="10">
    <source>
        <dbReference type="Pfam" id="PF25967"/>
    </source>
</evidence>
<dbReference type="Gene3D" id="1.10.287.470">
    <property type="entry name" value="Helix hairpin bin"/>
    <property type="match status" value="1"/>
</dbReference>
<protein>
    <submittedName>
        <fullName evidence="11">RND transporter</fullName>
    </submittedName>
</protein>
<feature type="domain" description="Multidrug resistance protein MdtA-like barrel-sandwich hybrid" evidence="8">
    <location>
        <begin position="67"/>
        <end position="199"/>
    </location>
</feature>
<feature type="domain" description="Multidrug resistance protein MdtA-like C-terminal permuted SH3" evidence="10">
    <location>
        <begin position="291"/>
        <end position="345"/>
    </location>
</feature>
<dbReference type="KEGG" id="psuw:WQ53_05215"/>
<dbReference type="Gene3D" id="2.40.420.20">
    <property type="match status" value="1"/>
</dbReference>
<evidence type="ECO:0000256" key="1">
    <source>
        <dbReference type="ARBA" id="ARBA00004196"/>
    </source>
</evidence>
<evidence type="ECO:0000259" key="8">
    <source>
        <dbReference type="Pfam" id="PF25917"/>
    </source>
</evidence>
<accession>A0A0E3UPN3</accession>
<feature type="region of interest" description="Disordered" evidence="5">
    <location>
        <begin position="355"/>
        <end position="378"/>
    </location>
</feature>
<dbReference type="OrthoDB" id="9806939at2"/>
<feature type="coiled-coil region" evidence="4">
    <location>
        <begin position="101"/>
        <end position="128"/>
    </location>
</feature>
<dbReference type="PANTHER" id="PTHR30469:SF38">
    <property type="entry name" value="HLYD FAMILY SECRETION PROTEIN"/>
    <property type="match status" value="1"/>
</dbReference>
<evidence type="ECO:0000259" key="7">
    <source>
        <dbReference type="Pfam" id="PF25876"/>
    </source>
</evidence>
<dbReference type="InterPro" id="IPR006143">
    <property type="entry name" value="RND_pump_MFP"/>
</dbReference>
<dbReference type="PATRIC" id="fig|314722.6.peg.1097"/>
<evidence type="ECO:0000256" key="2">
    <source>
        <dbReference type="ARBA" id="ARBA00009477"/>
    </source>
</evidence>
<feature type="signal peptide" evidence="6">
    <location>
        <begin position="1"/>
        <end position="20"/>
    </location>
</feature>
<feature type="chain" id="PRO_5002413400" evidence="6">
    <location>
        <begin position="21"/>
        <end position="378"/>
    </location>
</feature>
<dbReference type="Pfam" id="PF25954">
    <property type="entry name" value="Beta-barrel_RND_2"/>
    <property type="match status" value="1"/>
</dbReference>
<sequence>MKKGFRSTGGALIVLAAALAAGCGDGGQAVESRRPVWVVQPQAAGAGPALAFPGEVHAREESPLSFRVGGKLVRRAVDAGARVEQGQVLAELDPADQSLQAQAARAQLAAAEAELARAKGDLDRYAQLVEQQLVSRSTYEAQKAAYEAAAGQARAARAQWDVTRNQAGYTELRAPRSGVIASRQAEAGQVVAAGQTIFIMAADGGREVAIDLPEDRIRQFKVGDAAQIELWNNPGRRLPGTIREIAAAADAQTRSFAARVALDEAAQGEVELGQSARVYLDQPATDGSLQVPLSALQRGDDGAAAVWVVREGKVLRVPVTAGKFGSESVSVTGALKAEDWVVAAGGHLLREDELVAPVDRDNAPVDQALSTPATEESR</sequence>
<dbReference type="Pfam" id="PF25917">
    <property type="entry name" value="BSH_RND"/>
    <property type="match status" value="1"/>
</dbReference>
<dbReference type="SUPFAM" id="SSF111369">
    <property type="entry name" value="HlyD-like secretion proteins"/>
    <property type="match status" value="1"/>
</dbReference>
<evidence type="ECO:0000256" key="6">
    <source>
        <dbReference type="SAM" id="SignalP"/>
    </source>
</evidence>
<dbReference type="EMBL" id="CP011144">
    <property type="protein sequence ID" value="AKC88191.1"/>
    <property type="molecule type" value="Genomic_DNA"/>
</dbReference>
<dbReference type="GO" id="GO:1990281">
    <property type="term" value="C:efflux pump complex"/>
    <property type="evidence" value="ECO:0007669"/>
    <property type="project" value="TreeGrafter"/>
</dbReference>
<dbReference type="GO" id="GO:0015562">
    <property type="term" value="F:efflux transmembrane transporter activity"/>
    <property type="evidence" value="ECO:0007669"/>
    <property type="project" value="TreeGrafter"/>
</dbReference>
<dbReference type="InterPro" id="IPR058792">
    <property type="entry name" value="Beta-barrel_RND_2"/>
</dbReference>
<evidence type="ECO:0000256" key="3">
    <source>
        <dbReference type="ARBA" id="ARBA00022448"/>
    </source>
</evidence>
<dbReference type="Proteomes" id="UP000033067">
    <property type="component" value="Chromosome"/>
</dbReference>
<evidence type="ECO:0000259" key="9">
    <source>
        <dbReference type="Pfam" id="PF25954"/>
    </source>
</evidence>
<keyword evidence="12" id="KW-1185">Reference proteome</keyword>
<evidence type="ECO:0000313" key="11">
    <source>
        <dbReference type="EMBL" id="AKC88191.1"/>
    </source>
</evidence>
<feature type="domain" description="CusB-like beta-barrel" evidence="9">
    <location>
        <begin position="209"/>
        <end position="282"/>
    </location>
</feature>
<dbReference type="RefSeq" id="WP_052633929.1">
    <property type="nucleotide sequence ID" value="NZ_CP011144.1"/>
</dbReference>
<feature type="domain" description="Multidrug resistance protein MdtA-like alpha-helical hairpin" evidence="7">
    <location>
        <begin position="101"/>
        <end position="169"/>
    </location>
</feature>
<dbReference type="InterPro" id="IPR058624">
    <property type="entry name" value="MdtA-like_HH"/>
</dbReference>
<comment type="subcellular location">
    <subcellularLocation>
        <location evidence="1">Cell envelope</location>
    </subcellularLocation>
</comment>
<dbReference type="Pfam" id="PF25967">
    <property type="entry name" value="RND-MFP_C"/>
    <property type="match status" value="1"/>
</dbReference>
<comment type="similarity">
    <text evidence="2">Belongs to the membrane fusion protein (MFP) (TC 8.A.1) family.</text>
</comment>
<dbReference type="Gene3D" id="2.40.50.100">
    <property type="match status" value="1"/>
</dbReference>
<dbReference type="Gene3D" id="2.40.30.170">
    <property type="match status" value="1"/>
</dbReference>
<name>A0A0E3UPN3_9GAMM</name>
<evidence type="ECO:0000313" key="12">
    <source>
        <dbReference type="Proteomes" id="UP000033067"/>
    </source>
</evidence>
<keyword evidence="6" id="KW-0732">Signal</keyword>
<dbReference type="PROSITE" id="PS51257">
    <property type="entry name" value="PROKAR_LIPOPROTEIN"/>
    <property type="match status" value="1"/>
</dbReference>
<evidence type="ECO:0000256" key="4">
    <source>
        <dbReference type="SAM" id="Coils"/>
    </source>
</evidence>
<feature type="compositionally biased region" description="Polar residues" evidence="5">
    <location>
        <begin position="368"/>
        <end position="378"/>
    </location>
</feature>